<dbReference type="InterPro" id="IPR002942">
    <property type="entry name" value="S4_RNA-bd"/>
</dbReference>
<dbReference type="AlphaFoldDB" id="A0A1T4QAW1"/>
<evidence type="ECO:0000256" key="2">
    <source>
        <dbReference type="ARBA" id="ARBA00022884"/>
    </source>
</evidence>
<dbReference type="Gene3D" id="3.30.70.580">
    <property type="entry name" value="Pseudouridine synthase I, catalytic domain, N-terminal subdomain"/>
    <property type="match status" value="1"/>
</dbReference>
<dbReference type="InterPro" id="IPR042092">
    <property type="entry name" value="PsdUridine_s_RsuA/RluB/E/F_cat"/>
</dbReference>
<evidence type="ECO:0000259" key="6">
    <source>
        <dbReference type="SMART" id="SM00363"/>
    </source>
</evidence>
<dbReference type="InterPro" id="IPR020094">
    <property type="entry name" value="TruA/RsuA/RluB/E/F_N"/>
</dbReference>
<dbReference type="PROSITE" id="PS50889">
    <property type="entry name" value="S4"/>
    <property type="match status" value="1"/>
</dbReference>
<evidence type="ECO:0000313" key="8">
    <source>
        <dbReference type="Proteomes" id="UP000243297"/>
    </source>
</evidence>
<dbReference type="STRING" id="118967.SAMN02745191_2374"/>
<dbReference type="NCBIfam" id="TIGR00093">
    <property type="entry name" value="pseudouridine synthase"/>
    <property type="match status" value="1"/>
</dbReference>
<dbReference type="Proteomes" id="UP000243297">
    <property type="component" value="Unassembled WGS sequence"/>
</dbReference>
<evidence type="ECO:0000256" key="1">
    <source>
        <dbReference type="ARBA" id="ARBA00008348"/>
    </source>
</evidence>
<organism evidence="7 8">
    <name type="scientific">Anaerorhabdus furcosa</name>
    <dbReference type="NCBI Taxonomy" id="118967"/>
    <lineage>
        <taxon>Bacteria</taxon>
        <taxon>Bacillati</taxon>
        <taxon>Bacillota</taxon>
        <taxon>Erysipelotrichia</taxon>
        <taxon>Erysipelotrichales</taxon>
        <taxon>Erysipelotrichaceae</taxon>
        <taxon>Anaerorhabdus</taxon>
    </lineage>
</organism>
<evidence type="ECO:0000256" key="3">
    <source>
        <dbReference type="ARBA" id="ARBA00023235"/>
    </source>
</evidence>
<dbReference type="FunFam" id="3.30.70.1560:FF:000001">
    <property type="entry name" value="Pseudouridine synthase"/>
    <property type="match status" value="1"/>
</dbReference>
<gene>
    <name evidence="7" type="ORF">SAMN02745191_2374</name>
</gene>
<dbReference type="EC" id="5.4.99.-" evidence="5"/>
<dbReference type="SUPFAM" id="SSF55174">
    <property type="entry name" value="Alpha-L RNA-binding motif"/>
    <property type="match status" value="1"/>
</dbReference>
<dbReference type="GO" id="GO:0000455">
    <property type="term" value="P:enzyme-directed rRNA pseudouridine synthesis"/>
    <property type="evidence" value="ECO:0007669"/>
    <property type="project" value="UniProtKB-ARBA"/>
</dbReference>
<evidence type="ECO:0000313" key="7">
    <source>
        <dbReference type="EMBL" id="SKA00681.1"/>
    </source>
</evidence>
<name>A0A1T4QAW1_9FIRM</name>
<dbReference type="InterPro" id="IPR036986">
    <property type="entry name" value="S4_RNA-bd_sf"/>
</dbReference>
<keyword evidence="8" id="KW-1185">Reference proteome</keyword>
<keyword evidence="2 4" id="KW-0694">RNA-binding</keyword>
<sequence>MERLQKIIAASGITSRRKAEELIVQGRVKVDGQVITQLGYQARKGATIEVDGKQINKENKVYYVMNKPKNTLCTLHDEHGRPTVLDYIRVEQRIFTVGRLDFDTTGVLVLTNDGEFANEIIHPRSHLEKTYEVSFNGILTGEQLKQLERGIELEDGMTLPAKVAVINKNIEKGSMLLELTIQEGRNRQVKRMIEYFGFEVKRLNRKRLGNLMVNDLKPGQVRLLKPFEVKQLRQLANEGK</sequence>
<dbReference type="SUPFAM" id="SSF55120">
    <property type="entry name" value="Pseudouridine synthase"/>
    <property type="match status" value="1"/>
</dbReference>
<comment type="similarity">
    <text evidence="1 5">Belongs to the pseudouridine synthase RsuA family.</text>
</comment>
<evidence type="ECO:0000256" key="4">
    <source>
        <dbReference type="PROSITE-ProRule" id="PRU00182"/>
    </source>
</evidence>
<dbReference type="InterPro" id="IPR000748">
    <property type="entry name" value="PsdUridine_synth_RsuA/RluB/E/F"/>
</dbReference>
<dbReference type="FunFam" id="3.10.290.10:FF:000003">
    <property type="entry name" value="Pseudouridine synthase"/>
    <property type="match status" value="1"/>
</dbReference>
<dbReference type="GO" id="GO:0120159">
    <property type="term" value="F:rRNA pseudouridine synthase activity"/>
    <property type="evidence" value="ECO:0007669"/>
    <property type="project" value="UniProtKB-ARBA"/>
</dbReference>
<feature type="domain" description="RNA-binding S4" evidence="6">
    <location>
        <begin position="2"/>
        <end position="64"/>
    </location>
</feature>
<proteinExistence type="inferred from homology"/>
<reference evidence="8" key="1">
    <citation type="submission" date="2017-02" db="EMBL/GenBank/DDBJ databases">
        <authorList>
            <person name="Varghese N."/>
            <person name="Submissions S."/>
        </authorList>
    </citation>
    <scope>NUCLEOTIDE SEQUENCE [LARGE SCALE GENOMIC DNA]</scope>
    <source>
        <strain evidence="8">ATCC 25662</strain>
    </source>
</reference>
<dbReference type="InterPro" id="IPR006145">
    <property type="entry name" value="PsdUridine_synth_RsuA/RluA"/>
</dbReference>
<dbReference type="PANTHER" id="PTHR47683">
    <property type="entry name" value="PSEUDOURIDINE SYNTHASE FAMILY PROTEIN-RELATED"/>
    <property type="match status" value="1"/>
</dbReference>
<dbReference type="Gene3D" id="3.30.70.1560">
    <property type="entry name" value="Alpha-L RNA-binding motif"/>
    <property type="match status" value="1"/>
</dbReference>
<dbReference type="InterPro" id="IPR020103">
    <property type="entry name" value="PsdUridine_synth_cat_dom_sf"/>
</dbReference>
<dbReference type="CDD" id="cd00165">
    <property type="entry name" value="S4"/>
    <property type="match status" value="1"/>
</dbReference>
<dbReference type="Pfam" id="PF01479">
    <property type="entry name" value="S4"/>
    <property type="match status" value="1"/>
</dbReference>
<dbReference type="Gene3D" id="3.10.290.10">
    <property type="entry name" value="RNA-binding S4 domain"/>
    <property type="match status" value="1"/>
</dbReference>
<dbReference type="PANTHER" id="PTHR47683:SF2">
    <property type="entry name" value="RNA-BINDING S4 DOMAIN-CONTAINING PROTEIN"/>
    <property type="match status" value="1"/>
</dbReference>
<dbReference type="InterPro" id="IPR050343">
    <property type="entry name" value="RsuA_PseudoU_synthase"/>
</dbReference>
<protein>
    <recommendedName>
        <fullName evidence="5">Pseudouridine synthase</fullName>
        <ecNumber evidence="5">5.4.99.-</ecNumber>
    </recommendedName>
</protein>
<dbReference type="PROSITE" id="PS01149">
    <property type="entry name" value="PSI_RSU"/>
    <property type="match status" value="1"/>
</dbReference>
<dbReference type="OrthoDB" id="9807213at2"/>
<keyword evidence="3 5" id="KW-0413">Isomerase</keyword>
<evidence type="ECO:0000256" key="5">
    <source>
        <dbReference type="RuleBase" id="RU003887"/>
    </source>
</evidence>
<dbReference type="SMART" id="SM00363">
    <property type="entry name" value="S4"/>
    <property type="match status" value="1"/>
</dbReference>
<dbReference type="InterPro" id="IPR018496">
    <property type="entry name" value="PsdUridine_synth_RsuA/RluB_CS"/>
</dbReference>
<accession>A0A1T4QAW1</accession>
<dbReference type="Pfam" id="PF00849">
    <property type="entry name" value="PseudoU_synth_2"/>
    <property type="match status" value="1"/>
</dbReference>
<dbReference type="GO" id="GO:0003723">
    <property type="term" value="F:RNA binding"/>
    <property type="evidence" value="ECO:0007669"/>
    <property type="project" value="UniProtKB-KW"/>
</dbReference>
<dbReference type="EMBL" id="FUWY01000009">
    <property type="protein sequence ID" value="SKA00681.1"/>
    <property type="molecule type" value="Genomic_DNA"/>
</dbReference>
<dbReference type="RefSeq" id="WP_078712759.1">
    <property type="nucleotide sequence ID" value="NZ_FUWY01000009.1"/>
</dbReference>
<dbReference type="CDD" id="cd02870">
    <property type="entry name" value="PseudoU_synth_RsuA_like"/>
    <property type="match status" value="1"/>
</dbReference>
<dbReference type="GO" id="GO:0005829">
    <property type="term" value="C:cytosol"/>
    <property type="evidence" value="ECO:0007669"/>
    <property type="project" value="UniProtKB-ARBA"/>
</dbReference>